<dbReference type="HAMAP" id="MF_00188">
    <property type="entry name" value="Pept_M48_protease_HtpX"/>
    <property type="match status" value="1"/>
</dbReference>
<feature type="transmembrane region" description="Helical" evidence="12">
    <location>
        <begin position="38"/>
        <end position="57"/>
    </location>
</feature>
<dbReference type="EC" id="3.4.24.-" evidence="12"/>
<dbReference type="InterPro" id="IPR001915">
    <property type="entry name" value="Peptidase_M48"/>
</dbReference>
<keyword evidence="3 12" id="KW-1003">Cell membrane</keyword>
<feature type="binding site" evidence="12">
    <location>
        <position position="225"/>
    </location>
    <ligand>
        <name>Zn(2+)</name>
        <dbReference type="ChEBI" id="CHEBI:29105"/>
        <note>catalytic</note>
    </ligand>
</feature>
<dbReference type="InterPro" id="IPR050083">
    <property type="entry name" value="HtpX_protease"/>
</dbReference>
<evidence type="ECO:0000256" key="12">
    <source>
        <dbReference type="HAMAP-Rule" id="MF_00188"/>
    </source>
</evidence>
<evidence type="ECO:0000256" key="9">
    <source>
        <dbReference type="ARBA" id="ARBA00022989"/>
    </source>
</evidence>
<feature type="active site" evidence="12">
    <location>
        <position position="141"/>
    </location>
</feature>
<keyword evidence="6 12" id="KW-0479">Metal-binding</keyword>
<dbReference type="Pfam" id="PF01435">
    <property type="entry name" value="Peptidase_M48"/>
    <property type="match status" value="1"/>
</dbReference>
<keyword evidence="8 12" id="KW-0862">Zinc</keyword>
<comment type="cofactor">
    <cofactor evidence="12">
        <name>Zn(2+)</name>
        <dbReference type="ChEBI" id="CHEBI:29105"/>
    </cofactor>
    <text evidence="12">Binds 1 zinc ion per subunit.</text>
</comment>
<proteinExistence type="inferred from homology"/>
<dbReference type="Gene3D" id="3.30.2010.10">
    <property type="entry name" value="Metalloproteases ('zincins'), catalytic domain"/>
    <property type="match status" value="1"/>
</dbReference>
<evidence type="ECO:0000256" key="1">
    <source>
        <dbReference type="ARBA" id="ARBA00004651"/>
    </source>
</evidence>
<feature type="domain" description="Peptidase M48" evidence="13">
    <location>
        <begin position="79"/>
        <end position="297"/>
    </location>
</feature>
<evidence type="ECO:0000256" key="5">
    <source>
        <dbReference type="ARBA" id="ARBA00022692"/>
    </source>
</evidence>
<organism evidence="14 15">
    <name type="scientific">Candidatus Zambryskibacteria bacterium RIFOXYC1_FULL_39_10</name>
    <dbReference type="NCBI Taxonomy" id="1802779"/>
    <lineage>
        <taxon>Bacteria</taxon>
        <taxon>Candidatus Zambryskiibacteriota</taxon>
    </lineage>
</organism>
<feature type="transmembrane region" description="Helical" evidence="12">
    <location>
        <begin position="195"/>
        <end position="216"/>
    </location>
</feature>
<keyword evidence="9 12" id="KW-1133">Transmembrane helix</keyword>
<keyword evidence="10 12" id="KW-0482">Metalloprotease</keyword>
<gene>
    <name evidence="12" type="primary">htpX</name>
    <name evidence="14" type="ORF">A2431_03470</name>
</gene>
<reference evidence="14 15" key="1">
    <citation type="journal article" date="2016" name="Nat. Commun.">
        <title>Thousands of microbial genomes shed light on interconnected biogeochemical processes in an aquifer system.</title>
        <authorList>
            <person name="Anantharaman K."/>
            <person name="Brown C.T."/>
            <person name="Hug L.A."/>
            <person name="Sharon I."/>
            <person name="Castelle C.J."/>
            <person name="Probst A.J."/>
            <person name="Thomas B.C."/>
            <person name="Singh A."/>
            <person name="Wilkins M.J."/>
            <person name="Karaoz U."/>
            <person name="Brodie E.L."/>
            <person name="Williams K.H."/>
            <person name="Hubbard S.S."/>
            <person name="Banfield J.F."/>
        </authorList>
    </citation>
    <scope>NUCLEOTIDE SEQUENCE [LARGE SCALE GENOMIC DNA]</scope>
</reference>
<dbReference type="PANTHER" id="PTHR43221:SF1">
    <property type="entry name" value="PROTEASE HTPX"/>
    <property type="match status" value="1"/>
</dbReference>
<dbReference type="EMBL" id="MHWW01000014">
    <property type="protein sequence ID" value="OHB14731.1"/>
    <property type="molecule type" value="Genomic_DNA"/>
</dbReference>
<feature type="transmembrane region" description="Helical" evidence="12">
    <location>
        <begin position="150"/>
        <end position="175"/>
    </location>
</feature>
<feature type="transmembrane region" description="Helical" evidence="12">
    <location>
        <begin position="12"/>
        <end position="32"/>
    </location>
</feature>
<comment type="similarity">
    <text evidence="2 12">Belongs to the peptidase M48B family.</text>
</comment>
<dbReference type="GO" id="GO:0006508">
    <property type="term" value="P:proteolysis"/>
    <property type="evidence" value="ECO:0007669"/>
    <property type="project" value="UniProtKB-KW"/>
</dbReference>
<comment type="caution">
    <text evidence="14">The sequence shown here is derived from an EMBL/GenBank/DDBJ whole genome shotgun (WGS) entry which is preliminary data.</text>
</comment>
<protein>
    <recommendedName>
        <fullName evidence="12">Protease HtpX homolog</fullName>
        <ecNumber evidence="12">3.4.24.-</ecNumber>
    </recommendedName>
</protein>
<evidence type="ECO:0000256" key="2">
    <source>
        <dbReference type="ARBA" id="ARBA00009779"/>
    </source>
</evidence>
<dbReference type="InterPro" id="IPR022919">
    <property type="entry name" value="Pept_M48_protease_HtpX"/>
</dbReference>
<keyword evidence="11 12" id="KW-0472">Membrane</keyword>
<keyword evidence="7 12" id="KW-0378">Hydrolase</keyword>
<keyword evidence="5 12" id="KW-0812">Transmembrane</keyword>
<evidence type="ECO:0000256" key="6">
    <source>
        <dbReference type="ARBA" id="ARBA00022723"/>
    </source>
</evidence>
<comment type="subcellular location">
    <subcellularLocation>
        <location evidence="1 12">Cell membrane</location>
        <topology evidence="1 12">Multi-pass membrane protein</topology>
    </subcellularLocation>
</comment>
<dbReference type="PANTHER" id="PTHR43221">
    <property type="entry name" value="PROTEASE HTPX"/>
    <property type="match status" value="1"/>
</dbReference>
<evidence type="ECO:0000256" key="8">
    <source>
        <dbReference type="ARBA" id="ARBA00022833"/>
    </source>
</evidence>
<dbReference type="Proteomes" id="UP000177697">
    <property type="component" value="Unassembled WGS sequence"/>
</dbReference>
<evidence type="ECO:0000259" key="13">
    <source>
        <dbReference type="Pfam" id="PF01435"/>
    </source>
</evidence>
<evidence type="ECO:0000256" key="7">
    <source>
        <dbReference type="ARBA" id="ARBA00022801"/>
    </source>
</evidence>
<evidence type="ECO:0000313" key="15">
    <source>
        <dbReference type="Proteomes" id="UP000177697"/>
    </source>
</evidence>
<evidence type="ECO:0000256" key="11">
    <source>
        <dbReference type="ARBA" id="ARBA00023136"/>
    </source>
</evidence>
<dbReference type="GO" id="GO:0004222">
    <property type="term" value="F:metalloendopeptidase activity"/>
    <property type="evidence" value="ECO:0007669"/>
    <property type="project" value="UniProtKB-UniRule"/>
</dbReference>
<accession>A0A1G2UZD1</accession>
<sequence length="299" mass="32711">MYTHQSSNIAKTYLLMGLFLVVIAGLGYFVSAYYGNPFLFYIAIIFSVLMNMASYWWSDKIVLSMSKARPASRQEFFDLYTSTENLTITAGLPMPKLYIIEDPAPNAFATGRDKNHAVVAVTTGLLQKLNKTELEGVIAHELSHIGNRDILLMSVVVVLVGFVSIISDMFLRGMIFGPTLHGLRGASGDRENNGGGVLAIAGIVLIILSPVIATLIKLAISRRREYLADASGALLTRYPEGLANALEKISSYNLPMKEPHTATAHLFISNPFSGKSISNLFSTHPSATERIKILRGMTH</sequence>
<evidence type="ECO:0000313" key="14">
    <source>
        <dbReference type="EMBL" id="OHB14731.1"/>
    </source>
</evidence>
<evidence type="ECO:0000256" key="4">
    <source>
        <dbReference type="ARBA" id="ARBA00022670"/>
    </source>
</evidence>
<feature type="binding site" evidence="12">
    <location>
        <position position="140"/>
    </location>
    <ligand>
        <name>Zn(2+)</name>
        <dbReference type="ChEBI" id="CHEBI:29105"/>
        <note>catalytic</note>
    </ligand>
</feature>
<evidence type="ECO:0000256" key="3">
    <source>
        <dbReference type="ARBA" id="ARBA00022475"/>
    </source>
</evidence>
<name>A0A1G2UZD1_9BACT</name>
<feature type="binding site" evidence="12">
    <location>
        <position position="144"/>
    </location>
    <ligand>
        <name>Zn(2+)</name>
        <dbReference type="ChEBI" id="CHEBI:29105"/>
        <note>catalytic</note>
    </ligand>
</feature>
<dbReference type="GO" id="GO:0005886">
    <property type="term" value="C:plasma membrane"/>
    <property type="evidence" value="ECO:0007669"/>
    <property type="project" value="UniProtKB-SubCell"/>
</dbReference>
<dbReference type="AlphaFoldDB" id="A0A1G2UZD1"/>
<evidence type="ECO:0000256" key="10">
    <source>
        <dbReference type="ARBA" id="ARBA00023049"/>
    </source>
</evidence>
<dbReference type="GO" id="GO:0008270">
    <property type="term" value="F:zinc ion binding"/>
    <property type="evidence" value="ECO:0007669"/>
    <property type="project" value="UniProtKB-UniRule"/>
</dbReference>
<keyword evidence="4 12" id="KW-0645">Protease</keyword>